<name>A0ABU4PFX5_9SPHN</name>
<dbReference type="SMART" id="SM00849">
    <property type="entry name" value="Lactamase_B"/>
    <property type="match status" value="1"/>
</dbReference>
<organism evidence="4 5">
    <name type="scientific">Sphingomonas echinoides</name>
    <dbReference type="NCBI Taxonomy" id="59803"/>
    <lineage>
        <taxon>Bacteria</taxon>
        <taxon>Pseudomonadati</taxon>
        <taxon>Pseudomonadota</taxon>
        <taxon>Alphaproteobacteria</taxon>
        <taxon>Sphingomonadales</taxon>
        <taxon>Sphingomonadaceae</taxon>
        <taxon>Sphingomonas</taxon>
    </lineage>
</organism>
<accession>A0ABU4PFX5</accession>
<comment type="caution">
    <text evidence="4">The sequence shown here is derived from an EMBL/GenBank/DDBJ whole genome shotgun (WGS) entry which is preliminary data.</text>
</comment>
<dbReference type="InterPro" id="IPR036866">
    <property type="entry name" value="RibonucZ/Hydroxyglut_hydro"/>
</dbReference>
<dbReference type="RefSeq" id="WP_010405994.1">
    <property type="nucleotide sequence ID" value="NZ_JAWXXV010000001.1"/>
</dbReference>
<evidence type="ECO:0000259" key="3">
    <source>
        <dbReference type="SMART" id="SM00849"/>
    </source>
</evidence>
<reference evidence="4 5" key="1">
    <citation type="submission" date="2023-11" db="EMBL/GenBank/DDBJ databases">
        <title>MicrobeMod: A computational toolkit for identifying prokaryotic methylation and restriction-modification with nanopore sequencing.</title>
        <authorList>
            <person name="Crits-Christoph A."/>
            <person name="Kang S.C."/>
            <person name="Lee H."/>
            <person name="Ostrov N."/>
        </authorList>
    </citation>
    <scope>NUCLEOTIDE SEQUENCE [LARGE SCALE GENOMIC DNA]</scope>
    <source>
        <strain evidence="4 5">ATCC 14820</strain>
    </source>
</reference>
<dbReference type="CDD" id="cd07719">
    <property type="entry name" value="arylsulfatase_AtsA-like_MBL-fold"/>
    <property type="match status" value="1"/>
</dbReference>
<dbReference type="EMBL" id="JAWXXV010000001">
    <property type="protein sequence ID" value="MDX5982849.1"/>
    <property type="molecule type" value="Genomic_DNA"/>
</dbReference>
<dbReference type="Proteomes" id="UP001279660">
    <property type="component" value="Unassembled WGS sequence"/>
</dbReference>
<feature type="domain" description="Metallo-beta-lactamase" evidence="3">
    <location>
        <begin position="71"/>
        <end position="273"/>
    </location>
</feature>
<keyword evidence="2" id="KW-0472">Membrane</keyword>
<dbReference type="SUPFAM" id="SSF56281">
    <property type="entry name" value="Metallo-hydrolase/oxidoreductase"/>
    <property type="match status" value="1"/>
</dbReference>
<dbReference type="PANTHER" id="PTHR46018:SF2">
    <property type="entry name" value="ZINC PHOSPHODIESTERASE ELAC PROTEIN 1"/>
    <property type="match status" value="1"/>
</dbReference>
<dbReference type="InterPro" id="IPR044094">
    <property type="entry name" value="AtsA-like_MBL-fold"/>
</dbReference>
<evidence type="ECO:0000313" key="5">
    <source>
        <dbReference type="Proteomes" id="UP001279660"/>
    </source>
</evidence>
<dbReference type="Pfam" id="PF12706">
    <property type="entry name" value="Lactamase_B_2"/>
    <property type="match status" value="1"/>
</dbReference>
<keyword evidence="2" id="KW-0812">Transmembrane</keyword>
<evidence type="ECO:0000256" key="1">
    <source>
        <dbReference type="ARBA" id="ARBA00022801"/>
    </source>
</evidence>
<keyword evidence="2" id="KW-1133">Transmembrane helix</keyword>
<dbReference type="PANTHER" id="PTHR46018">
    <property type="entry name" value="ZINC PHOSPHODIESTERASE ELAC PROTEIN 1"/>
    <property type="match status" value="1"/>
</dbReference>
<dbReference type="Gene3D" id="3.60.15.10">
    <property type="entry name" value="Ribonuclease Z/Hydroxyacylglutathione hydrolase-like"/>
    <property type="match status" value="1"/>
</dbReference>
<sequence length="360" mass="37496">MRTYGKWVSAIALIGLAGGILVGVFQAQIATALLVWIVDARVGRDTTATLPDGLHVALCGTGSPLPDPTRAGPCSVVIAGKRLFVVDIGEGGARTIVAMGLPIGRIEGVFLTHFHSDHIDGLGPLMLQSWIASSATSPLPVHGPTGVEAVVAGFDAAYATDWGYRTAHHGGGVAPPGGAGAVAVPFVVPQGNARQVVYRQDGLTITAFCVDHGPVRPAVGYRFDYKGRSVVFSGDTGPSASLVAAAKGADLLVHEALQPHLVGLLTTALERNHRYNLAQVTRDIRNYHTTPEQAADAAKAAGVKRLVLNHIVPPLPLRFAYPAFLGDSAHHFTGPITVGEDGMLFSLPAGTATISQSKLE</sequence>
<evidence type="ECO:0000313" key="4">
    <source>
        <dbReference type="EMBL" id="MDX5982849.1"/>
    </source>
</evidence>
<gene>
    <name evidence="4" type="ORF">SIL82_01135</name>
</gene>
<protein>
    <submittedName>
        <fullName evidence="4">MBL fold metallo-hydrolase</fullName>
    </submittedName>
</protein>
<feature type="transmembrane region" description="Helical" evidence="2">
    <location>
        <begin position="7"/>
        <end position="38"/>
    </location>
</feature>
<dbReference type="InterPro" id="IPR001279">
    <property type="entry name" value="Metallo-B-lactamas"/>
</dbReference>
<proteinExistence type="predicted"/>
<evidence type="ECO:0000256" key="2">
    <source>
        <dbReference type="SAM" id="Phobius"/>
    </source>
</evidence>
<keyword evidence="5" id="KW-1185">Reference proteome</keyword>
<keyword evidence="1" id="KW-0378">Hydrolase</keyword>